<reference evidence="10 11" key="1">
    <citation type="journal article" date="2023" name="IMA Fungus">
        <title>Comparative genomic study of the Penicillium genus elucidates a diverse pangenome and 15 lateral gene transfer events.</title>
        <authorList>
            <person name="Petersen C."/>
            <person name="Sorensen T."/>
            <person name="Nielsen M.R."/>
            <person name="Sondergaard T.E."/>
            <person name="Sorensen J.L."/>
            <person name="Fitzpatrick D.A."/>
            <person name="Frisvad J.C."/>
            <person name="Nielsen K.L."/>
        </authorList>
    </citation>
    <scope>NUCLEOTIDE SEQUENCE [LARGE SCALE GENOMIC DNA]</scope>
    <source>
        <strain evidence="10 11">IBT 29057</strain>
    </source>
</reference>
<dbReference type="AlphaFoldDB" id="A0AAD6DFU2"/>
<dbReference type="Gene3D" id="1.10.240.10">
    <property type="entry name" value="Tyrosyl-Transfer RNA Synthetase"/>
    <property type="match status" value="1"/>
</dbReference>
<dbReference type="GO" id="GO:0006437">
    <property type="term" value="P:tyrosyl-tRNA aminoacylation"/>
    <property type="evidence" value="ECO:0007669"/>
    <property type="project" value="TreeGrafter"/>
</dbReference>
<dbReference type="InterPro" id="IPR050489">
    <property type="entry name" value="Tyr-tRNA_synthase"/>
</dbReference>
<dbReference type="GO" id="GO:0005524">
    <property type="term" value="F:ATP binding"/>
    <property type="evidence" value="ECO:0007669"/>
    <property type="project" value="UniProtKB-KW"/>
</dbReference>
<protein>
    <recommendedName>
        <fullName evidence="1">tyrosine--tRNA ligase</fullName>
        <ecNumber evidence="1">6.1.1.1</ecNumber>
    </recommendedName>
    <alternativeName>
        <fullName evidence="7">Tyrosyl-tRNA synthetase</fullName>
    </alternativeName>
</protein>
<dbReference type="PANTHER" id="PTHR46264:SF4">
    <property type="entry name" value="TYROSINE--TRNA LIGASE, CYTOPLASMIC"/>
    <property type="match status" value="1"/>
</dbReference>
<sequence>MAIDTVYESITRGVAVQDEHIIKERLQNGLPLKGFWAGVETTVYYADTYAFLVNHDVSIERVAYRTKYYQFLITAILNSLGVPKSKISFVTESESFTYNPEFIKKEHQLSVLASQAGIKACGNEIDETPCFSPMLCPGRQALAEAFLGVHFQLGGEDQRGMFNFGNSVLPRLGFEQKAHLVNPLLPALSGSKMSSSKAASTKIEFLDSADDVTQKIMGCVYDESQLEGSGLLAMVQMVIIPFTRVSASLGIKRGFSCLLVNGEKKTYRLYDDFFSDCKKGRVSGDGIKAGVAEMINHILEPIRQSYASNKEWQDVTDLAYPC</sequence>
<keyword evidence="6 9" id="KW-0030">Aminoacyl-tRNA synthetase</keyword>
<evidence type="ECO:0000256" key="6">
    <source>
        <dbReference type="ARBA" id="ARBA00023146"/>
    </source>
</evidence>
<evidence type="ECO:0000256" key="1">
    <source>
        <dbReference type="ARBA" id="ARBA00013160"/>
    </source>
</evidence>
<dbReference type="EC" id="6.1.1.1" evidence="1"/>
<proteinExistence type="inferred from homology"/>
<name>A0AAD6DFU2_9EURO</name>
<evidence type="ECO:0000256" key="4">
    <source>
        <dbReference type="ARBA" id="ARBA00022840"/>
    </source>
</evidence>
<dbReference type="InterPro" id="IPR002305">
    <property type="entry name" value="aa-tRNA-synth_Ic"/>
</dbReference>
<evidence type="ECO:0000256" key="3">
    <source>
        <dbReference type="ARBA" id="ARBA00022741"/>
    </source>
</evidence>
<keyword evidence="2 9" id="KW-0436">Ligase</keyword>
<dbReference type="PIRSF" id="PIRSF006588">
    <property type="entry name" value="TyrRS_arch_euk"/>
    <property type="match status" value="1"/>
</dbReference>
<dbReference type="Pfam" id="PF00579">
    <property type="entry name" value="tRNA-synt_1b"/>
    <property type="match status" value="1"/>
</dbReference>
<dbReference type="GO" id="GO:0005737">
    <property type="term" value="C:cytoplasm"/>
    <property type="evidence" value="ECO:0007669"/>
    <property type="project" value="TreeGrafter"/>
</dbReference>
<evidence type="ECO:0000313" key="11">
    <source>
        <dbReference type="Proteomes" id="UP001216150"/>
    </source>
</evidence>
<accession>A0AAD6DFU2</accession>
<dbReference type="Proteomes" id="UP001216150">
    <property type="component" value="Unassembled WGS sequence"/>
</dbReference>
<dbReference type="PANTHER" id="PTHR46264">
    <property type="entry name" value="TYROSINE-TRNA LIGASE"/>
    <property type="match status" value="1"/>
</dbReference>
<evidence type="ECO:0000256" key="5">
    <source>
        <dbReference type="ARBA" id="ARBA00022917"/>
    </source>
</evidence>
<comment type="catalytic activity">
    <reaction evidence="8">
        <text>tRNA(Tyr) + L-tyrosine + ATP = L-tyrosyl-tRNA(Tyr) + AMP + diphosphate + H(+)</text>
        <dbReference type="Rhea" id="RHEA:10220"/>
        <dbReference type="Rhea" id="RHEA-COMP:9706"/>
        <dbReference type="Rhea" id="RHEA-COMP:9707"/>
        <dbReference type="ChEBI" id="CHEBI:15378"/>
        <dbReference type="ChEBI" id="CHEBI:30616"/>
        <dbReference type="ChEBI" id="CHEBI:33019"/>
        <dbReference type="ChEBI" id="CHEBI:58315"/>
        <dbReference type="ChEBI" id="CHEBI:78442"/>
        <dbReference type="ChEBI" id="CHEBI:78536"/>
        <dbReference type="ChEBI" id="CHEBI:456215"/>
        <dbReference type="EC" id="6.1.1.1"/>
    </reaction>
</comment>
<dbReference type="Gene3D" id="3.40.50.620">
    <property type="entry name" value="HUPs"/>
    <property type="match status" value="1"/>
</dbReference>
<comment type="caution">
    <text evidence="10">The sequence shown here is derived from an EMBL/GenBank/DDBJ whole genome shotgun (WGS) entry which is preliminary data.</text>
</comment>
<keyword evidence="4 9" id="KW-0067">ATP-binding</keyword>
<dbReference type="InterPro" id="IPR014729">
    <property type="entry name" value="Rossmann-like_a/b/a_fold"/>
</dbReference>
<gene>
    <name evidence="10" type="ORF">N7450_008962</name>
</gene>
<evidence type="ECO:0000256" key="2">
    <source>
        <dbReference type="ARBA" id="ARBA00022598"/>
    </source>
</evidence>
<dbReference type="GO" id="GO:0004831">
    <property type="term" value="F:tyrosine-tRNA ligase activity"/>
    <property type="evidence" value="ECO:0007669"/>
    <property type="project" value="UniProtKB-EC"/>
</dbReference>
<dbReference type="SUPFAM" id="SSF52374">
    <property type="entry name" value="Nucleotidylyl transferase"/>
    <property type="match status" value="1"/>
</dbReference>
<keyword evidence="3 9" id="KW-0547">Nucleotide-binding</keyword>
<dbReference type="InterPro" id="IPR023617">
    <property type="entry name" value="Tyr-tRNA-ligase_arc/euk-type"/>
</dbReference>
<evidence type="ECO:0000313" key="10">
    <source>
        <dbReference type="EMBL" id="KAJ5575063.1"/>
    </source>
</evidence>
<evidence type="ECO:0000256" key="9">
    <source>
        <dbReference type="RuleBase" id="RU363036"/>
    </source>
</evidence>
<organism evidence="10 11">
    <name type="scientific">Penicillium hetheringtonii</name>
    <dbReference type="NCBI Taxonomy" id="911720"/>
    <lineage>
        <taxon>Eukaryota</taxon>
        <taxon>Fungi</taxon>
        <taxon>Dikarya</taxon>
        <taxon>Ascomycota</taxon>
        <taxon>Pezizomycotina</taxon>
        <taxon>Eurotiomycetes</taxon>
        <taxon>Eurotiomycetidae</taxon>
        <taxon>Eurotiales</taxon>
        <taxon>Aspergillaceae</taxon>
        <taxon>Penicillium</taxon>
    </lineage>
</organism>
<evidence type="ECO:0000256" key="7">
    <source>
        <dbReference type="ARBA" id="ARBA00033323"/>
    </source>
</evidence>
<evidence type="ECO:0000256" key="8">
    <source>
        <dbReference type="ARBA" id="ARBA00048248"/>
    </source>
</evidence>
<keyword evidence="5 9" id="KW-0648">Protein biosynthesis</keyword>
<keyword evidence="11" id="KW-1185">Reference proteome</keyword>
<dbReference type="EMBL" id="JAQJAC010000008">
    <property type="protein sequence ID" value="KAJ5575063.1"/>
    <property type="molecule type" value="Genomic_DNA"/>
</dbReference>
<comment type="similarity">
    <text evidence="9">Belongs to the class-I aminoacyl-tRNA synthetase family.</text>
</comment>